<dbReference type="AlphaFoldDB" id="B8LVZ0"/>
<gene>
    <name evidence="4" type="ORF">TSTA_077230</name>
</gene>
<feature type="transmembrane region" description="Helical" evidence="2">
    <location>
        <begin position="90"/>
        <end position="112"/>
    </location>
</feature>
<dbReference type="HOGENOM" id="CLU_759052_0_0_1"/>
<protein>
    <recommendedName>
        <fullName evidence="1">ATP-dependent DNA helicase</fullName>
        <ecNumber evidence="1">5.6.2.3</ecNumber>
    </recommendedName>
</protein>
<reference evidence="5" key="1">
    <citation type="journal article" date="2015" name="Genome Announc.">
        <title>Genome sequence of the AIDS-associated pathogen Penicillium marneffei (ATCC18224) and its near taxonomic relative Talaromyces stipitatus (ATCC10500).</title>
        <authorList>
            <person name="Nierman W.C."/>
            <person name="Fedorova-Abrams N.D."/>
            <person name="Andrianopoulos A."/>
        </authorList>
    </citation>
    <scope>NUCLEOTIDE SEQUENCE [LARGE SCALE GENOMIC DNA]</scope>
    <source>
        <strain evidence="5">ATCC 10500 / CBS 375.48 / QM 6759 / NRRL 1006</strain>
    </source>
</reference>
<dbReference type="PANTHER" id="PTHR10492">
    <property type="match status" value="1"/>
</dbReference>
<accession>B8LVZ0</accession>
<dbReference type="Pfam" id="PF05970">
    <property type="entry name" value="PIF1"/>
    <property type="match status" value="1"/>
</dbReference>
<dbReference type="GO" id="GO:0016887">
    <property type="term" value="F:ATP hydrolysis activity"/>
    <property type="evidence" value="ECO:0007669"/>
    <property type="project" value="RHEA"/>
</dbReference>
<comment type="catalytic activity">
    <reaction evidence="1">
        <text>ATP + H2O = ADP + phosphate + H(+)</text>
        <dbReference type="Rhea" id="RHEA:13065"/>
        <dbReference type="ChEBI" id="CHEBI:15377"/>
        <dbReference type="ChEBI" id="CHEBI:15378"/>
        <dbReference type="ChEBI" id="CHEBI:30616"/>
        <dbReference type="ChEBI" id="CHEBI:43474"/>
        <dbReference type="ChEBI" id="CHEBI:456216"/>
        <dbReference type="EC" id="5.6.2.3"/>
    </reaction>
</comment>
<dbReference type="GO" id="GO:0006281">
    <property type="term" value="P:DNA repair"/>
    <property type="evidence" value="ECO:0007669"/>
    <property type="project" value="UniProtKB-KW"/>
</dbReference>
<proteinExistence type="inferred from homology"/>
<keyword evidence="1" id="KW-0234">DNA repair</keyword>
<dbReference type="OrthoDB" id="4360910at2759"/>
<dbReference type="EMBL" id="EQ962652">
    <property type="protein sequence ID" value="EED24356.1"/>
    <property type="molecule type" value="Genomic_DNA"/>
</dbReference>
<dbReference type="RefSeq" id="XP_002341743.1">
    <property type="nucleotide sequence ID" value="XM_002341702.1"/>
</dbReference>
<name>B8LVZ0_TALSN</name>
<dbReference type="OMA" id="CFSITIN"/>
<dbReference type="eggNOG" id="KOG0987">
    <property type="taxonomic scope" value="Eukaryota"/>
</dbReference>
<dbReference type="VEuPathDB" id="FungiDB:TSTA_077230"/>
<comment type="similarity">
    <text evidence="1">Belongs to the helicase family.</text>
</comment>
<keyword evidence="1" id="KW-0227">DNA damage</keyword>
<dbReference type="Proteomes" id="UP000001745">
    <property type="component" value="Unassembled WGS sequence"/>
</dbReference>
<dbReference type="GO" id="GO:0043139">
    <property type="term" value="F:5'-3' DNA helicase activity"/>
    <property type="evidence" value="ECO:0007669"/>
    <property type="project" value="UniProtKB-EC"/>
</dbReference>
<keyword evidence="1" id="KW-0233">DNA recombination</keyword>
<dbReference type="InterPro" id="IPR010285">
    <property type="entry name" value="DNA_helicase_pif1-like_DEAD"/>
</dbReference>
<keyword evidence="2" id="KW-0812">Transmembrane</keyword>
<keyword evidence="2" id="KW-0472">Membrane</keyword>
<keyword evidence="2" id="KW-1133">Transmembrane helix</keyword>
<dbReference type="Gene3D" id="3.40.50.300">
    <property type="entry name" value="P-loop containing nucleotide triphosphate hydrolases"/>
    <property type="match status" value="1"/>
</dbReference>
<dbReference type="EC" id="5.6.2.3" evidence="1"/>
<keyword evidence="1" id="KW-0347">Helicase</keyword>
<dbReference type="GO" id="GO:0006310">
    <property type="term" value="P:DNA recombination"/>
    <property type="evidence" value="ECO:0007669"/>
    <property type="project" value="UniProtKB-KW"/>
</dbReference>
<dbReference type="GO" id="GO:0005524">
    <property type="term" value="F:ATP binding"/>
    <property type="evidence" value="ECO:0007669"/>
    <property type="project" value="UniProtKB-KW"/>
</dbReference>
<evidence type="ECO:0000256" key="2">
    <source>
        <dbReference type="SAM" id="Phobius"/>
    </source>
</evidence>
<evidence type="ECO:0000259" key="3">
    <source>
        <dbReference type="Pfam" id="PF05970"/>
    </source>
</evidence>
<dbReference type="GeneID" id="8102526"/>
<keyword evidence="1" id="KW-0547">Nucleotide-binding</keyword>
<dbReference type="InterPro" id="IPR027417">
    <property type="entry name" value="P-loop_NTPase"/>
</dbReference>
<evidence type="ECO:0000256" key="1">
    <source>
        <dbReference type="RuleBase" id="RU363044"/>
    </source>
</evidence>
<evidence type="ECO:0000313" key="4">
    <source>
        <dbReference type="EMBL" id="EED24356.1"/>
    </source>
</evidence>
<keyword evidence="1" id="KW-0378">Hydrolase</keyword>
<feature type="domain" description="DNA helicase Pif1-like DEAD-box helicase" evidence="3">
    <location>
        <begin position="57"/>
        <end position="135"/>
    </location>
</feature>
<keyword evidence="5" id="KW-1185">Reference proteome</keyword>
<dbReference type="GO" id="GO:0000723">
    <property type="term" value="P:telomere maintenance"/>
    <property type="evidence" value="ECO:0007669"/>
    <property type="project" value="InterPro"/>
</dbReference>
<dbReference type="STRING" id="441959.B8LVZ0"/>
<comment type="cofactor">
    <cofactor evidence="1">
        <name>Mg(2+)</name>
        <dbReference type="ChEBI" id="CHEBI:18420"/>
    </cofactor>
</comment>
<sequence length="365" mass="41192">MLQLFNNDQCAAFERIVSNLENPSLNYTNFYIQGPGGTGKTFLYHTLYSSKYPRAFADLIVWDEVPMTNRYIFEAVDRTLRDIIKHRDSLFGSILFVLSGDFAQTLLIIIMVPRSQLLQSLKVLTFHQNMWLQGTGINTIFAQWLGRISYDPALQGSIELPAMIPQVVNETELSSGSNPDFLASRAILAVRNVDLKDLSKSLLAVLPGELKTLYSVDKADIDGDSNDGREEFSHKFLQMIEPNRLPPSIFTTQGWGANYVDYKERLCNDTRLVMIGLTKHIIHARILTGDHKGEEILIPYITLESLPTEVPFHLSRCQFPVKLCFSITINKSQGQSLETVDITEPTHALKQSRLLPERSEGGKLV</sequence>
<dbReference type="InParanoid" id="B8LVZ0"/>
<dbReference type="SUPFAM" id="SSF52540">
    <property type="entry name" value="P-loop containing nucleoside triphosphate hydrolases"/>
    <property type="match status" value="2"/>
</dbReference>
<organism evidence="4 5">
    <name type="scientific">Talaromyces stipitatus (strain ATCC 10500 / CBS 375.48 / QM 6759 / NRRL 1006)</name>
    <name type="common">Penicillium stipitatum</name>
    <dbReference type="NCBI Taxonomy" id="441959"/>
    <lineage>
        <taxon>Eukaryota</taxon>
        <taxon>Fungi</taxon>
        <taxon>Dikarya</taxon>
        <taxon>Ascomycota</taxon>
        <taxon>Pezizomycotina</taxon>
        <taxon>Eurotiomycetes</taxon>
        <taxon>Eurotiomycetidae</taxon>
        <taxon>Eurotiales</taxon>
        <taxon>Trichocomaceae</taxon>
        <taxon>Talaromyces</taxon>
        <taxon>Talaromyces sect. Talaromyces</taxon>
    </lineage>
</organism>
<dbReference type="PANTHER" id="PTHR10492:SF102">
    <property type="entry name" value="ATP-DEPENDENT DNA HELICASE"/>
    <property type="match status" value="1"/>
</dbReference>
<keyword evidence="1" id="KW-0067">ATP-binding</keyword>
<evidence type="ECO:0000313" key="5">
    <source>
        <dbReference type="Proteomes" id="UP000001745"/>
    </source>
</evidence>